<protein>
    <submittedName>
        <fullName evidence="1">Uncharacterized protein</fullName>
    </submittedName>
</protein>
<dbReference type="EMBL" id="JAATLJ010000003">
    <property type="protein sequence ID" value="NIZ41493.1"/>
    <property type="molecule type" value="Genomic_DNA"/>
</dbReference>
<comment type="caution">
    <text evidence="1">The sequence shown here is derived from an EMBL/GenBank/DDBJ whole genome shotgun (WGS) entry which is preliminary data.</text>
</comment>
<sequence>MISIRSISQYLILTLTLIAVPALYAKATLQRYQAILPTQFSLKRKNTYQPSRASQRILISKEVSLDNYCFSNKLSSTLNQAQHGKRVLLSLIFYDCFI</sequence>
<keyword evidence="2" id="KW-1185">Reference proteome</keyword>
<organism evidence="1 2">
    <name type="scientific">Entomospira entomophila</name>
    <dbReference type="NCBI Taxonomy" id="2719988"/>
    <lineage>
        <taxon>Bacteria</taxon>
        <taxon>Pseudomonadati</taxon>
        <taxon>Spirochaetota</taxon>
        <taxon>Spirochaetia</taxon>
        <taxon>Spirochaetales</taxon>
        <taxon>Spirochaetaceae</taxon>
        <taxon>Entomospira</taxon>
    </lineage>
</organism>
<name>A0A968GAA1_9SPIO</name>
<gene>
    <name evidence="1" type="ORF">HCT14_08225</name>
</gene>
<evidence type="ECO:0000313" key="1">
    <source>
        <dbReference type="EMBL" id="NIZ41493.1"/>
    </source>
</evidence>
<dbReference type="Proteomes" id="UP000711995">
    <property type="component" value="Unassembled WGS sequence"/>
</dbReference>
<proteinExistence type="predicted"/>
<accession>A0A968GAA1</accession>
<evidence type="ECO:0000313" key="2">
    <source>
        <dbReference type="Proteomes" id="UP000711995"/>
    </source>
</evidence>
<reference evidence="1 2" key="1">
    <citation type="submission" date="2020-03" db="EMBL/GenBank/DDBJ databases">
        <title>Spirochaetal bacteria isolated from arthropods constitute a novel genus Entomospira genus novum within the order Spirochaetales.</title>
        <authorList>
            <person name="Grana-Miraglia L."/>
            <person name="Sikutova S."/>
            <person name="Fingerle V."/>
            <person name="Sing A."/>
            <person name="Castillo-Ramirez S."/>
            <person name="Margos G."/>
            <person name="Rudolf I."/>
        </authorList>
    </citation>
    <scope>NUCLEOTIDE SEQUENCE [LARGE SCALE GENOMIC DNA]</scope>
    <source>
        <strain evidence="1 2">BR193</strain>
    </source>
</reference>
<dbReference type="AlphaFoldDB" id="A0A968GAA1"/>
<dbReference type="RefSeq" id="WP_167701114.1">
    <property type="nucleotide sequence ID" value="NZ_CP118176.1"/>
</dbReference>